<dbReference type="Proteomes" id="UP000299102">
    <property type="component" value="Unassembled WGS sequence"/>
</dbReference>
<accession>A0A4C1VIQ6</accession>
<feature type="compositionally biased region" description="Low complexity" evidence="1">
    <location>
        <begin position="132"/>
        <end position="146"/>
    </location>
</feature>
<feature type="region of interest" description="Disordered" evidence="1">
    <location>
        <begin position="125"/>
        <end position="176"/>
    </location>
</feature>
<dbReference type="InterPro" id="IPR036028">
    <property type="entry name" value="SH3-like_dom_sf"/>
</dbReference>
<dbReference type="SUPFAM" id="SSF50044">
    <property type="entry name" value="SH3-domain"/>
    <property type="match status" value="1"/>
</dbReference>
<evidence type="ECO:0000313" key="2">
    <source>
        <dbReference type="EMBL" id="GBP38846.1"/>
    </source>
</evidence>
<dbReference type="STRING" id="151549.A0A4C1VIQ6"/>
<feature type="region of interest" description="Disordered" evidence="1">
    <location>
        <begin position="295"/>
        <end position="323"/>
    </location>
</feature>
<dbReference type="EMBL" id="BGZK01000355">
    <property type="protein sequence ID" value="GBP38846.1"/>
    <property type="molecule type" value="Genomic_DNA"/>
</dbReference>
<sequence>MKGPIRPAPAAPKFGVNRYSPVTDWNDDPFGTDVFEPLPQQKKKPPPRPPPPKLAPKIQPDIPAKPSHFNRKPTVLSALLSRRNRPTASEITQPKIQVQPNILPDVTEVNTSKLFPKCEPKNTQTGALIDLSSPPSSPTFTTRSSSDGLSVDSFGSDATTSTNNQHHTGNISQTESGFEDDFDLFLNSRNKEDLLDDVHAIDPFSPTNHKPPISKKPTVNKDYMDLLCDFKTPQTVVLPQTAPTIIRAKPARPRPPENSSILKSTFGNSLPVTNMNINTIAPIKKIGNSFGNTFESTELSWDEDDSDDHEGSPPMPTIPPPPPPPEVFAMEENGSRMWEELNTVNSKLSAVEPILSNYNVLNEELPYGIALYDYSTGHPDDLSFTEIGIGIVVKNWAGTENQVLPRWVLLHHSLTFRAAEFRYVVPEYIARHSAAPNVSGSYNAQTLQYIVLRYRYPILPATPSASVFPKVVQVDPRGSAGDSTGVCVGRNKKWGSIIVSGVSEFRRLTPHSIGYPTRTRGAGDAPVTLSGLRASVVGGDHQLWRLACSSAKPKNESSKMLRKI</sequence>
<comment type="caution">
    <text evidence="2">The sequence shown here is derived from an EMBL/GenBank/DDBJ whole genome shotgun (WGS) entry which is preliminary data.</text>
</comment>
<feature type="compositionally biased region" description="Pro residues" evidence="1">
    <location>
        <begin position="1"/>
        <end position="10"/>
    </location>
</feature>
<feature type="region of interest" description="Disordered" evidence="1">
    <location>
        <begin position="1"/>
        <end position="72"/>
    </location>
</feature>
<dbReference type="OrthoDB" id="27823at2759"/>
<reference evidence="2 3" key="1">
    <citation type="journal article" date="2019" name="Commun. Biol.">
        <title>The bagworm genome reveals a unique fibroin gene that provides high tensile strength.</title>
        <authorList>
            <person name="Kono N."/>
            <person name="Nakamura H."/>
            <person name="Ohtoshi R."/>
            <person name="Tomita M."/>
            <person name="Numata K."/>
            <person name="Arakawa K."/>
        </authorList>
    </citation>
    <scope>NUCLEOTIDE SEQUENCE [LARGE SCALE GENOMIC DNA]</scope>
</reference>
<feature type="compositionally biased region" description="Polar residues" evidence="1">
    <location>
        <begin position="156"/>
        <end position="176"/>
    </location>
</feature>
<protein>
    <submittedName>
        <fullName evidence="2">Uncharacterized protein</fullName>
    </submittedName>
</protein>
<evidence type="ECO:0000313" key="3">
    <source>
        <dbReference type="Proteomes" id="UP000299102"/>
    </source>
</evidence>
<evidence type="ECO:0000256" key="1">
    <source>
        <dbReference type="SAM" id="MobiDB-lite"/>
    </source>
</evidence>
<proteinExistence type="predicted"/>
<keyword evidence="3" id="KW-1185">Reference proteome</keyword>
<dbReference type="AlphaFoldDB" id="A0A4C1VIQ6"/>
<feature type="compositionally biased region" description="Pro residues" evidence="1">
    <location>
        <begin position="313"/>
        <end position="323"/>
    </location>
</feature>
<organism evidence="2 3">
    <name type="scientific">Eumeta variegata</name>
    <name type="common">Bagworm moth</name>
    <name type="synonym">Eumeta japonica</name>
    <dbReference type="NCBI Taxonomy" id="151549"/>
    <lineage>
        <taxon>Eukaryota</taxon>
        <taxon>Metazoa</taxon>
        <taxon>Ecdysozoa</taxon>
        <taxon>Arthropoda</taxon>
        <taxon>Hexapoda</taxon>
        <taxon>Insecta</taxon>
        <taxon>Pterygota</taxon>
        <taxon>Neoptera</taxon>
        <taxon>Endopterygota</taxon>
        <taxon>Lepidoptera</taxon>
        <taxon>Glossata</taxon>
        <taxon>Ditrysia</taxon>
        <taxon>Tineoidea</taxon>
        <taxon>Psychidae</taxon>
        <taxon>Oiketicinae</taxon>
        <taxon>Eumeta</taxon>
    </lineage>
</organism>
<gene>
    <name evidence="2" type="ORF">EVAR_32362_1</name>
</gene>
<name>A0A4C1VIQ6_EUMVA</name>